<feature type="transmembrane region" description="Helical" evidence="1">
    <location>
        <begin position="135"/>
        <end position="152"/>
    </location>
</feature>
<dbReference type="EMBL" id="PGGM01000002">
    <property type="protein sequence ID" value="PSH66168.1"/>
    <property type="molecule type" value="Genomic_DNA"/>
</dbReference>
<feature type="transmembrane region" description="Helical" evidence="1">
    <location>
        <begin position="40"/>
        <end position="64"/>
    </location>
</feature>
<dbReference type="AlphaFoldDB" id="A0A2P7BIC1"/>
<comment type="caution">
    <text evidence="2">The sequence shown here is derived from an EMBL/GenBank/DDBJ whole genome shotgun (WGS) entry which is preliminary data.</text>
</comment>
<gene>
    <name evidence="2" type="ORF">CU103_06165</name>
</gene>
<dbReference type="OrthoDB" id="5493434at2"/>
<feature type="transmembrane region" description="Helical" evidence="1">
    <location>
        <begin position="269"/>
        <end position="292"/>
    </location>
</feature>
<evidence type="ECO:0000313" key="3">
    <source>
        <dbReference type="Proteomes" id="UP000241764"/>
    </source>
</evidence>
<feature type="transmembrane region" description="Helical" evidence="1">
    <location>
        <begin position="236"/>
        <end position="257"/>
    </location>
</feature>
<protein>
    <submittedName>
        <fullName evidence="2">Uncharacterized protein</fullName>
    </submittedName>
</protein>
<dbReference type="Proteomes" id="UP000241764">
    <property type="component" value="Unassembled WGS sequence"/>
</dbReference>
<keyword evidence="1" id="KW-1133">Transmembrane helix</keyword>
<feature type="transmembrane region" description="Helical" evidence="1">
    <location>
        <begin position="76"/>
        <end position="94"/>
    </location>
</feature>
<keyword evidence="1" id="KW-0472">Membrane</keyword>
<sequence length="392" mass="42581">MVDDPNHPRPFLIARGGPFYDLQLKAKLIRGKGLNPAVRALVFVSLAWGVPLILSVVAGTALGPLAARPFLLDPGAWARFFLAIGLLVLAETQIEEHLRESVRQLFDGRLLTPKSLGLAKAAVARALRRRNSTPAELICLLLALLASGVLLMNDQNGTSSSWATTINDASTSLSPAAWWSIIVSNTLFWFLVGRALWRHIIWSLLLRDLSRLETRLVASHPDGHGGLGFIGKYPNAYVLFTVAVSGVISAAVTHQVLHGTFTVSALSTIMGLWLALIFAYFGIPLICFMRLLSDLKKSSLLAAATRGTEYQRQAERKTLGRNVIADEGNVTEDEIPDPAKFYEAAKKLSPMLVTRATLVPVSAAALLPFAAAGFTQLPVKELIPVLKHLLLF</sequence>
<evidence type="ECO:0000256" key="1">
    <source>
        <dbReference type="SAM" id="Phobius"/>
    </source>
</evidence>
<evidence type="ECO:0000313" key="2">
    <source>
        <dbReference type="EMBL" id="PSH66168.1"/>
    </source>
</evidence>
<feature type="transmembrane region" description="Helical" evidence="1">
    <location>
        <begin position="356"/>
        <end position="377"/>
    </location>
</feature>
<keyword evidence="3" id="KW-1185">Reference proteome</keyword>
<organism evidence="2 3">
    <name type="scientific">Phyllobacterium sophorae</name>
    <dbReference type="NCBI Taxonomy" id="1520277"/>
    <lineage>
        <taxon>Bacteria</taxon>
        <taxon>Pseudomonadati</taxon>
        <taxon>Pseudomonadota</taxon>
        <taxon>Alphaproteobacteria</taxon>
        <taxon>Hyphomicrobiales</taxon>
        <taxon>Phyllobacteriaceae</taxon>
        <taxon>Phyllobacterium</taxon>
    </lineage>
</organism>
<proteinExistence type="predicted"/>
<keyword evidence="1" id="KW-0812">Transmembrane</keyword>
<feature type="transmembrane region" description="Helical" evidence="1">
    <location>
        <begin position="176"/>
        <end position="197"/>
    </location>
</feature>
<dbReference type="RefSeq" id="WP_106663032.1">
    <property type="nucleotide sequence ID" value="NZ_PGGM01000002.1"/>
</dbReference>
<reference evidence="3" key="1">
    <citation type="submission" date="2017-11" db="EMBL/GenBank/DDBJ databases">
        <authorList>
            <person name="Kuznetsova I."/>
            <person name="Sazanova A."/>
            <person name="Chirak E."/>
            <person name="Safronova V."/>
            <person name="Willems A."/>
        </authorList>
    </citation>
    <scope>NUCLEOTIDE SEQUENCE [LARGE SCALE GENOMIC DNA]</scope>
    <source>
        <strain evidence="3">CCBAU 03422</strain>
    </source>
</reference>
<accession>A0A2P7BIC1</accession>
<name>A0A2P7BIC1_9HYPH</name>